<dbReference type="PROSITE" id="PS51257">
    <property type="entry name" value="PROKAR_LIPOPROTEIN"/>
    <property type="match status" value="1"/>
</dbReference>
<reference evidence="1" key="1">
    <citation type="submission" date="2019-04" db="EMBL/GenBank/DDBJ databases">
        <title>Evolution of Biomass-Degrading Anaerobic Consortia Revealed by Metagenomics.</title>
        <authorList>
            <person name="Peng X."/>
        </authorList>
    </citation>
    <scope>NUCLEOTIDE SEQUENCE</scope>
    <source>
        <strain evidence="1">SIG311</strain>
    </source>
</reference>
<comment type="caution">
    <text evidence="1">The sequence shown here is derived from an EMBL/GenBank/DDBJ whole genome shotgun (WGS) entry which is preliminary data.</text>
</comment>
<evidence type="ECO:0008006" key="3">
    <source>
        <dbReference type="Google" id="ProtNLM"/>
    </source>
</evidence>
<evidence type="ECO:0000313" key="1">
    <source>
        <dbReference type="EMBL" id="MBE5919075.1"/>
    </source>
</evidence>
<dbReference type="EMBL" id="SVER01000009">
    <property type="protein sequence ID" value="MBE5919075.1"/>
    <property type="molecule type" value="Genomic_DNA"/>
</dbReference>
<dbReference type="AlphaFoldDB" id="A0A927UAR3"/>
<dbReference type="Proteomes" id="UP000766246">
    <property type="component" value="Unassembled WGS sequence"/>
</dbReference>
<name>A0A927UAR3_9FIRM</name>
<sequence length="241" mass="27543">MKTRLVGIITTMIFVVLIGGCSTNMKESVTLNDRQIDILLSEDLPTEWNKLTPNQQKSIQAIEEMLEYLENKYDKEFIYAGYKLPDMMGYDEESLLVYADGDNPKTDCFTVERTEDGFTDNYGIVIKAVEFQETLEESVKNVLHETPYKVISTVSEIDEDKGIARGVGYIFLNASDINDFDETMSKIENAVYQNAGYDQLAVYYVDGIDIASLTKEEWEQQLKTENIVDSKHSSARSWRNK</sequence>
<accession>A0A927UAR3</accession>
<gene>
    <name evidence="1" type="ORF">E7272_04445</name>
</gene>
<proteinExistence type="predicted"/>
<protein>
    <recommendedName>
        <fullName evidence="3">Lipoprotein</fullName>
    </recommendedName>
</protein>
<organism evidence="1 2">
    <name type="scientific">Pseudobutyrivibrio ruminis</name>
    <dbReference type="NCBI Taxonomy" id="46206"/>
    <lineage>
        <taxon>Bacteria</taxon>
        <taxon>Bacillati</taxon>
        <taxon>Bacillota</taxon>
        <taxon>Clostridia</taxon>
        <taxon>Lachnospirales</taxon>
        <taxon>Lachnospiraceae</taxon>
        <taxon>Pseudobutyrivibrio</taxon>
    </lineage>
</organism>
<evidence type="ECO:0000313" key="2">
    <source>
        <dbReference type="Proteomes" id="UP000766246"/>
    </source>
</evidence>